<dbReference type="NCBIfam" id="TIGR01383">
    <property type="entry name" value="not_thiJ"/>
    <property type="match status" value="1"/>
</dbReference>
<gene>
    <name evidence="3" type="ORF">Ami3637_05470</name>
</gene>
<dbReference type="Proteomes" id="UP000463883">
    <property type="component" value="Chromosome"/>
</dbReference>
<dbReference type="InterPro" id="IPR006287">
    <property type="entry name" value="DJ-1"/>
</dbReference>
<name>A0A6P1MDK0_9FIRM</name>
<dbReference type="CDD" id="cd03135">
    <property type="entry name" value="GATase1_DJ-1"/>
    <property type="match status" value="1"/>
</dbReference>
<proteinExistence type="predicted"/>
<evidence type="ECO:0000313" key="3">
    <source>
        <dbReference type="EMBL" id="QHI71911.1"/>
    </source>
</evidence>
<keyword evidence="1" id="KW-0677">Repeat</keyword>
<keyword evidence="4" id="KW-1185">Reference proteome</keyword>
<dbReference type="InterPro" id="IPR002818">
    <property type="entry name" value="DJ-1/PfpI"/>
</dbReference>
<dbReference type="KEGG" id="amic:Ami3637_05470"/>
<evidence type="ECO:0000256" key="1">
    <source>
        <dbReference type="ARBA" id="ARBA00022737"/>
    </source>
</evidence>
<dbReference type="GO" id="GO:0005737">
    <property type="term" value="C:cytoplasm"/>
    <property type="evidence" value="ECO:0007669"/>
    <property type="project" value="UniProtKB-ARBA"/>
</dbReference>
<organism evidence="3 4">
    <name type="scientific">Aminipila terrae</name>
    <dbReference type="NCBI Taxonomy" id="2697030"/>
    <lineage>
        <taxon>Bacteria</taxon>
        <taxon>Bacillati</taxon>
        <taxon>Bacillota</taxon>
        <taxon>Clostridia</taxon>
        <taxon>Peptostreptococcales</taxon>
        <taxon>Anaerovoracaceae</taxon>
        <taxon>Aminipila</taxon>
    </lineage>
</organism>
<protein>
    <submittedName>
        <fullName evidence="3">DJ-1 family protein</fullName>
    </submittedName>
</protein>
<dbReference type="FunFam" id="3.40.50.880:FF:000015">
    <property type="entry name" value="Protein DJ-1 homolog C"/>
    <property type="match status" value="1"/>
</dbReference>
<dbReference type="InterPro" id="IPR050325">
    <property type="entry name" value="Prot/Nucl_acid_deglycase"/>
</dbReference>
<dbReference type="Pfam" id="PF01965">
    <property type="entry name" value="DJ-1_PfpI"/>
    <property type="match status" value="1"/>
</dbReference>
<dbReference type="InterPro" id="IPR029062">
    <property type="entry name" value="Class_I_gatase-like"/>
</dbReference>
<evidence type="ECO:0000259" key="2">
    <source>
        <dbReference type="Pfam" id="PF01965"/>
    </source>
</evidence>
<dbReference type="RefSeq" id="WP_162361681.1">
    <property type="nucleotide sequence ID" value="NZ_CP047591.1"/>
</dbReference>
<dbReference type="AlphaFoldDB" id="A0A6P1MDK0"/>
<reference evidence="3 4" key="1">
    <citation type="submission" date="2020-01" db="EMBL/GenBank/DDBJ databases">
        <title>Genomic analysis of Aminipila sp. CBA3637.</title>
        <authorList>
            <person name="Kim Y.B."/>
            <person name="Roh S.W."/>
        </authorList>
    </citation>
    <scope>NUCLEOTIDE SEQUENCE [LARGE SCALE GENOMIC DNA]</scope>
    <source>
        <strain evidence="3 4">CBA3637</strain>
    </source>
</reference>
<dbReference type="SUPFAM" id="SSF52317">
    <property type="entry name" value="Class I glutamine amidotransferase-like"/>
    <property type="match status" value="1"/>
</dbReference>
<evidence type="ECO:0000313" key="4">
    <source>
        <dbReference type="Proteomes" id="UP000463883"/>
    </source>
</evidence>
<dbReference type="PANTHER" id="PTHR48094:SF12">
    <property type="entry name" value="PARKINSON DISEASE PROTEIN 7 HOMOLOG"/>
    <property type="match status" value="1"/>
</dbReference>
<accession>A0A6P1MDK0</accession>
<sequence>MVYVHLAEGFEEIEAVTCVDLMRRAGIEAVTVSITGQKLVKSVRGLAVEADLLFEEADYNDCEMIVLPGGMPGAKNLGEHKELIKNIKEFAEKNKWIAAICAAPMILGREGLLKGRHATIFPGMEAHLAGAVTVKDRVVTDKNIITSKGPGTAMEFAAAIVEVLKGQRVAEDLKKDLVMYEK</sequence>
<dbReference type="EMBL" id="CP047591">
    <property type="protein sequence ID" value="QHI71911.1"/>
    <property type="molecule type" value="Genomic_DNA"/>
</dbReference>
<dbReference type="Gene3D" id="3.40.50.880">
    <property type="match status" value="1"/>
</dbReference>
<feature type="domain" description="DJ-1/PfpI" evidence="2">
    <location>
        <begin position="2"/>
        <end position="162"/>
    </location>
</feature>
<dbReference type="PANTHER" id="PTHR48094">
    <property type="entry name" value="PROTEIN/NUCLEIC ACID DEGLYCASE DJ-1-RELATED"/>
    <property type="match status" value="1"/>
</dbReference>